<keyword evidence="8" id="KW-0547">Nucleotide-binding</keyword>
<evidence type="ECO:0000256" key="5">
    <source>
        <dbReference type="ARBA" id="ARBA00022695"/>
    </source>
</evidence>
<dbReference type="CDD" id="cd04862">
    <property type="entry name" value="PaeLigD_Pol_like"/>
    <property type="match status" value="1"/>
</dbReference>
<evidence type="ECO:0000256" key="17">
    <source>
        <dbReference type="ARBA" id="ARBA00023211"/>
    </source>
</evidence>
<dbReference type="RefSeq" id="WP_211865406.1">
    <property type="nucleotide sequence ID" value="NZ_JAAEDI010000002.1"/>
</dbReference>
<evidence type="ECO:0000256" key="18">
    <source>
        <dbReference type="ARBA" id="ARBA00023268"/>
    </source>
</evidence>
<dbReference type="Pfam" id="PF04679">
    <property type="entry name" value="DNA_ligase_A_C"/>
    <property type="match status" value="1"/>
</dbReference>
<keyword evidence="9" id="KW-0227">DNA damage</keyword>
<comment type="cofactor">
    <cofactor evidence="1">
        <name>Mn(2+)</name>
        <dbReference type="ChEBI" id="CHEBI:29035"/>
    </cofactor>
</comment>
<evidence type="ECO:0000256" key="19">
    <source>
        <dbReference type="ARBA" id="ARBA00029943"/>
    </source>
</evidence>
<evidence type="ECO:0000259" key="21">
    <source>
        <dbReference type="PROSITE" id="PS50160"/>
    </source>
</evidence>
<gene>
    <name evidence="22" type="primary">ligD</name>
    <name evidence="22" type="ORF">GXW78_01380</name>
</gene>
<dbReference type="NCBIfam" id="TIGR02779">
    <property type="entry name" value="NHEJ_ligase_lig"/>
    <property type="match status" value="1"/>
</dbReference>
<dbReference type="PANTHER" id="PTHR42705:SF2">
    <property type="entry name" value="BIFUNCTIONAL NON-HOMOLOGOUS END JOINING PROTEIN LIGD"/>
    <property type="match status" value="1"/>
</dbReference>
<keyword evidence="15" id="KW-0233">DNA recombination</keyword>
<evidence type="ECO:0000256" key="9">
    <source>
        <dbReference type="ARBA" id="ARBA00022763"/>
    </source>
</evidence>
<evidence type="ECO:0000256" key="16">
    <source>
        <dbReference type="ARBA" id="ARBA00023204"/>
    </source>
</evidence>
<keyword evidence="16" id="KW-0234">DNA repair</keyword>
<dbReference type="Gene3D" id="2.40.50.140">
    <property type="entry name" value="Nucleic acid-binding proteins"/>
    <property type="match status" value="1"/>
</dbReference>
<keyword evidence="12" id="KW-0067">ATP-binding</keyword>
<dbReference type="Pfam" id="PF21686">
    <property type="entry name" value="LigD_Prim-Pol"/>
    <property type="match status" value="1"/>
</dbReference>
<evidence type="ECO:0000256" key="8">
    <source>
        <dbReference type="ARBA" id="ARBA00022741"/>
    </source>
</evidence>
<comment type="caution">
    <text evidence="22">The sequence shown here is derived from an EMBL/GenBank/DDBJ whole genome shotgun (WGS) entry which is preliminary data.</text>
</comment>
<evidence type="ECO:0000256" key="6">
    <source>
        <dbReference type="ARBA" id="ARBA00022722"/>
    </source>
</evidence>
<dbReference type="PANTHER" id="PTHR42705">
    <property type="entry name" value="BIFUNCTIONAL NON-HOMOLOGOUS END JOINING PROTEIN LIGD"/>
    <property type="match status" value="1"/>
</dbReference>
<keyword evidence="18" id="KW-0511">Multifunctional enzyme</keyword>
<dbReference type="NCBIfam" id="TIGR02777">
    <property type="entry name" value="LigD_PE_dom"/>
    <property type="match status" value="1"/>
</dbReference>
<evidence type="ECO:0000256" key="20">
    <source>
        <dbReference type="ARBA" id="ARBA00034003"/>
    </source>
</evidence>
<feature type="domain" description="ATP-dependent DNA ligase family profile" evidence="21">
    <location>
        <begin position="336"/>
        <end position="462"/>
    </location>
</feature>
<evidence type="ECO:0000256" key="13">
    <source>
        <dbReference type="ARBA" id="ARBA00022932"/>
    </source>
</evidence>
<keyword evidence="17" id="KW-0464">Manganese</keyword>
<evidence type="ECO:0000256" key="7">
    <source>
        <dbReference type="ARBA" id="ARBA00022723"/>
    </source>
</evidence>
<dbReference type="GO" id="GO:0016874">
    <property type="term" value="F:ligase activity"/>
    <property type="evidence" value="ECO:0007669"/>
    <property type="project" value="UniProtKB-KW"/>
</dbReference>
<evidence type="ECO:0000256" key="14">
    <source>
        <dbReference type="ARBA" id="ARBA00023125"/>
    </source>
</evidence>
<dbReference type="InterPro" id="IPR014146">
    <property type="entry name" value="LigD_ligase_dom"/>
</dbReference>
<dbReference type="SUPFAM" id="SSF56091">
    <property type="entry name" value="DNA ligase/mRNA capping enzyme, catalytic domain"/>
    <property type="match status" value="1"/>
</dbReference>
<dbReference type="Pfam" id="PF01068">
    <property type="entry name" value="DNA_ligase_A_M"/>
    <property type="match status" value="1"/>
</dbReference>
<keyword evidence="3 22" id="KW-0436">Ligase</keyword>
<dbReference type="NCBIfam" id="TIGR02776">
    <property type="entry name" value="NHEJ_ligase_prk"/>
    <property type="match status" value="1"/>
</dbReference>
<dbReference type="InterPro" id="IPR033651">
    <property type="entry name" value="PaeLigD_Pol-like"/>
</dbReference>
<dbReference type="Pfam" id="PF13298">
    <property type="entry name" value="LigD_N"/>
    <property type="match status" value="1"/>
</dbReference>
<evidence type="ECO:0000256" key="2">
    <source>
        <dbReference type="ARBA" id="ARBA00012727"/>
    </source>
</evidence>
<dbReference type="Gene3D" id="3.30.1490.70">
    <property type="match status" value="1"/>
</dbReference>
<proteinExistence type="predicted"/>
<keyword evidence="10" id="KW-0378">Hydrolase</keyword>
<dbReference type="CDD" id="cd07971">
    <property type="entry name" value="OBF_DNA_ligase_LigD"/>
    <property type="match status" value="1"/>
</dbReference>
<keyword evidence="11" id="KW-0269">Exonuclease</keyword>
<evidence type="ECO:0000256" key="4">
    <source>
        <dbReference type="ARBA" id="ARBA00022679"/>
    </source>
</evidence>
<dbReference type="NCBIfam" id="NF004628">
    <property type="entry name" value="PRK05972.1"/>
    <property type="match status" value="1"/>
</dbReference>
<reference evidence="23" key="1">
    <citation type="journal article" date="2021" name="Syst. Appl. Microbiol.">
        <title>Roseomonas hellenica sp. nov., isolated from roots of wild-growing Alkanna tinctoria.</title>
        <authorList>
            <person name="Rat A."/>
            <person name="Naranjo H.D."/>
            <person name="Lebbe L."/>
            <person name="Cnockaert M."/>
            <person name="Krigas N."/>
            <person name="Grigoriadou K."/>
            <person name="Maloupa E."/>
            <person name="Willems A."/>
        </authorList>
    </citation>
    <scope>NUCLEOTIDE SEQUENCE [LARGE SCALE GENOMIC DNA]</scope>
    <source>
        <strain evidence="23">LMG 31159</strain>
    </source>
</reference>
<evidence type="ECO:0000256" key="3">
    <source>
        <dbReference type="ARBA" id="ARBA00022598"/>
    </source>
</evidence>
<dbReference type="Gene3D" id="3.30.470.30">
    <property type="entry name" value="DNA ligase/mRNA capping enzyme"/>
    <property type="match status" value="1"/>
</dbReference>
<dbReference type="EC" id="6.5.1.1" evidence="2"/>
<evidence type="ECO:0000256" key="1">
    <source>
        <dbReference type="ARBA" id="ARBA00001936"/>
    </source>
</evidence>
<name>A0ABS5EBA8_9PROT</name>
<dbReference type="InterPro" id="IPR014144">
    <property type="entry name" value="LigD_PE_domain"/>
</dbReference>
<dbReference type="EMBL" id="JAAEDI010000002">
    <property type="protein sequence ID" value="MBR0648301.1"/>
    <property type="molecule type" value="Genomic_DNA"/>
</dbReference>
<dbReference type="InterPro" id="IPR012340">
    <property type="entry name" value="NA-bd_OB-fold"/>
</dbReference>
<dbReference type="Gene3D" id="3.90.920.10">
    <property type="entry name" value="DNA primase, PRIM domain"/>
    <property type="match status" value="1"/>
</dbReference>
<dbReference type="CDD" id="cd07906">
    <property type="entry name" value="Adenylation_DNA_ligase_LigD_LigC"/>
    <property type="match status" value="1"/>
</dbReference>
<dbReference type="NCBIfam" id="TIGR02778">
    <property type="entry name" value="ligD_pol"/>
    <property type="match status" value="1"/>
</dbReference>
<dbReference type="SUPFAM" id="SSF50249">
    <property type="entry name" value="Nucleic acid-binding proteins"/>
    <property type="match status" value="1"/>
</dbReference>
<sequence>MALEAYRQKRDFAKTKEPRGKAATRKGSSFVIQKHDATRLHYDFRLEMDGVLKSWAVTKGPSLVAGEKRLAVHVEDHPLEYGEFEGTIPKGEYGGGTVIVWDRGQWTPIGDAKRAYAKGHLEFELEGAKLSGRWHLVKMRGKPGEKRENWLLIKGEDESARPPDAPDILEEAPVSVKTGRGITEVEHERPGWSSKTGKISKSRRKATAEGNGAAAHTIAASPKSVLTTAGPVKGGTKASLPAFVEPALATLVMAPPSGERWLHEIKFDGYRLQVRISGGRAKLLTRSGLDWTGRFGKALAAKLAALPVSTAIFDGELVVENGSGSSDFSLLQADLAERRSDRFALYLFDLLYLDGMDLRDVPLIDRKARLRDIIAGSGGDSLRFSEHFDEPGDLVMRHACRLSLEGIVSKERKAPYRSGRGKTWTKSKCSARQEFVIAGYVPSTISRRAIGSLVLGVHEKGGLRHVGRVGTGFTARVAEDLYRRLDKIRSSENPFADRLTTDELRQVRFVEPSVVAEVEFRAWTGDRHLRHASFRGIRDDKPAAEIVREGAEDSPTRPSTMTKVKLTHPDRIYWPQEGVTKEGLANYYSEVWRFIAPHIVGRPLALVRCPTGITGETFFQKHAWKGINSSIRQFSDPTAPDEEPFLGVDDIDGLIGLVQSATLEIHPWGSTTADWERPDRIIMDLDPGDGIEWPEVIDAALEVRQRLEQSGLSAFLKTSGGKGLHVVSPLTPDADWAAVKAFTKGLADVMATDKPERYVSTITKSKRRGKILIDYLRNQRGATAVAPYSPRARPGAGVSTPIDWAELSPEIGPAHFTVENIPKRLAALTADPWGDFRKAAAPLEPPAGARRRKR</sequence>
<accession>A0ABS5EBA8</accession>
<dbReference type="InterPro" id="IPR014145">
    <property type="entry name" value="LigD_pol_dom"/>
</dbReference>
<evidence type="ECO:0000256" key="12">
    <source>
        <dbReference type="ARBA" id="ARBA00022840"/>
    </source>
</evidence>
<dbReference type="InterPro" id="IPR012309">
    <property type="entry name" value="DNA_ligase_ATP-dep_C"/>
</dbReference>
<dbReference type="InterPro" id="IPR012310">
    <property type="entry name" value="DNA_ligase_ATP-dep_cent"/>
</dbReference>
<keyword evidence="6" id="KW-0540">Nuclease</keyword>
<evidence type="ECO:0000313" key="23">
    <source>
        <dbReference type="Proteomes" id="UP000698752"/>
    </source>
</evidence>
<organism evidence="22 23">
    <name type="scientific">Neoroseomonas terrae</name>
    <dbReference type="NCBI Taxonomy" id="424799"/>
    <lineage>
        <taxon>Bacteria</taxon>
        <taxon>Pseudomonadati</taxon>
        <taxon>Pseudomonadota</taxon>
        <taxon>Alphaproteobacteria</taxon>
        <taxon>Acetobacterales</taxon>
        <taxon>Acetobacteraceae</taxon>
        <taxon>Neoroseomonas</taxon>
    </lineage>
</organism>
<dbReference type="PROSITE" id="PS50160">
    <property type="entry name" value="DNA_LIGASE_A3"/>
    <property type="match status" value="1"/>
</dbReference>
<dbReference type="InterPro" id="IPR052171">
    <property type="entry name" value="NHEJ_LigD"/>
</dbReference>
<keyword evidence="7" id="KW-0479">Metal-binding</keyword>
<evidence type="ECO:0000256" key="10">
    <source>
        <dbReference type="ARBA" id="ARBA00022801"/>
    </source>
</evidence>
<keyword evidence="13" id="KW-0239">DNA-directed DNA polymerase</keyword>
<evidence type="ECO:0000256" key="11">
    <source>
        <dbReference type="ARBA" id="ARBA00022839"/>
    </source>
</evidence>
<evidence type="ECO:0000313" key="22">
    <source>
        <dbReference type="EMBL" id="MBR0648301.1"/>
    </source>
</evidence>
<comment type="catalytic activity">
    <reaction evidence="20">
        <text>ATP + (deoxyribonucleotide)n-3'-hydroxyl + 5'-phospho-(deoxyribonucleotide)m = (deoxyribonucleotide)n+m + AMP + diphosphate.</text>
        <dbReference type="EC" id="6.5.1.1"/>
    </reaction>
</comment>
<keyword evidence="14" id="KW-0238">DNA-binding</keyword>
<keyword evidence="4" id="KW-0808">Transferase</keyword>
<protein>
    <recommendedName>
        <fullName evidence="2">DNA ligase (ATP)</fullName>
        <ecNumber evidence="2">6.5.1.1</ecNumber>
    </recommendedName>
    <alternativeName>
        <fullName evidence="19">NHEJ DNA polymerase</fullName>
    </alternativeName>
</protein>
<keyword evidence="23" id="KW-1185">Reference proteome</keyword>
<evidence type="ECO:0000256" key="15">
    <source>
        <dbReference type="ARBA" id="ARBA00023172"/>
    </source>
</evidence>
<keyword evidence="5" id="KW-0548">Nucleotidyltransferase</keyword>
<dbReference type="InterPro" id="IPR014143">
    <property type="entry name" value="NHEJ_ligase_prk"/>
</dbReference>
<dbReference type="Proteomes" id="UP000698752">
    <property type="component" value="Unassembled WGS sequence"/>
</dbReference>